<dbReference type="Gene3D" id="1.10.1740.10">
    <property type="match status" value="1"/>
</dbReference>
<dbReference type="GO" id="GO:0006352">
    <property type="term" value="P:DNA-templated transcription initiation"/>
    <property type="evidence" value="ECO:0007669"/>
    <property type="project" value="InterPro"/>
</dbReference>
<accession>A0A7W5BZJ9</accession>
<dbReference type="PANTHER" id="PTHR30173">
    <property type="entry name" value="SIGMA 19 FACTOR"/>
    <property type="match status" value="1"/>
</dbReference>
<dbReference type="InterPro" id="IPR013249">
    <property type="entry name" value="RNA_pol_sigma70_r4_t2"/>
</dbReference>
<sequence>MSDDRAAREPEPSRDVETHRAHLLRLAYRMLGSVAEAEDAVQDGYLRWHDRSREHVDDPRAYLSRTVTRLCLDRLRQARARREVYVGPWLPEPLVEEWSTDAAPLIEQEVSTALMMALERLSPLERVAFILHDIFDMDYDDIAATLERSETACRQLASRARSNVVSARPRFQLAQDEGARLAEAFFEASRSGNATRLQALLTTGAQLHADGGGRRRAARRAIEGADRIGRFFAGMARKGFTARPIWSRRMRIDGLPGILSVEHDGTLQTTAIEPQGGRIRAIYIVRNPDKLRHLEALLPETVAERVSH</sequence>
<dbReference type="InterPro" id="IPR013324">
    <property type="entry name" value="RNA_pol_sigma_r3/r4-like"/>
</dbReference>
<dbReference type="Proteomes" id="UP000525987">
    <property type="component" value="Unassembled WGS sequence"/>
</dbReference>
<comment type="caution">
    <text evidence="4">The sequence shown here is derived from an EMBL/GenBank/DDBJ whole genome shotgun (WGS) entry which is preliminary data.</text>
</comment>
<evidence type="ECO:0000259" key="3">
    <source>
        <dbReference type="Pfam" id="PF08281"/>
    </source>
</evidence>
<dbReference type="Pfam" id="PF04542">
    <property type="entry name" value="Sigma70_r2"/>
    <property type="match status" value="1"/>
</dbReference>
<dbReference type="SUPFAM" id="SSF88659">
    <property type="entry name" value="Sigma3 and sigma4 domains of RNA polymerase sigma factors"/>
    <property type="match status" value="1"/>
</dbReference>
<evidence type="ECO:0000259" key="2">
    <source>
        <dbReference type="Pfam" id="PF04542"/>
    </source>
</evidence>
<dbReference type="AlphaFoldDB" id="A0A7W5BZJ9"/>
<dbReference type="SUPFAM" id="SSF88946">
    <property type="entry name" value="Sigma2 domain of RNA polymerase sigma factors"/>
    <property type="match status" value="1"/>
</dbReference>
<dbReference type="Pfam" id="PF08281">
    <property type="entry name" value="Sigma70_r4_2"/>
    <property type="match status" value="1"/>
</dbReference>
<dbReference type="NCBIfam" id="NF007214">
    <property type="entry name" value="PRK09636.1"/>
    <property type="match status" value="1"/>
</dbReference>
<dbReference type="PANTHER" id="PTHR30173:SF43">
    <property type="entry name" value="ECF RNA POLYMERASE SIGMA FACTOR SIGI-RELATED"/>
    <property type="match status" value="1"/>
</dbReference>
<evidence type="ECO:0000313" key="5">
    <source>
        <dbReference type="Proteomes" id="UP000525987"/>
    </source>
</evidence>
<feature type="domain" description="RNA polymerase sigma factor 70 region 4 type 2" evidence="3">
    <location>
        <begin position="113"/>
        <end position="162"/>
    </location>
</feature>
<proteinExistence type="predicted"/>
<name>A0A7W5BZJ9_9GAMM</name>
<dbReference type="InterPro" id="IPR032710">
    <property type="entry name" value="NTF2-like_dom_sf"/>
</dbReference>
<dbReference type="InterPro" id="IPR052704">
    <property type="entry name" value="ECF_Sigma-70_Domain"/>
</dbReference>
<dbReference type="InterPro" id="IPR007627">
    <property type="entry name" value="RNA_pol_sigma70_r2"/>
</dbReference>
<evidence type="ECO:0000313" key="4">
    <source>
        <dbReference type="EMBL" id="MBB3141088.1"/>
    </source>
</evidence>
<dbReference type="InterPro" id="IPR036388">
    <property type="entry name" value="WH-like_DNA-bd_sf"/>
</dbReference>
<dbReference type="NCBIfam" id="TIGR02937">
    <property type="entry name" value="sigma70-ECF"/>
    <property type="match status" value="1"/>
</dbReference>
<dbReference type="Gene3D" id="1.10.10.10">
    <property type="entry name" value="Winged helix-like DNA-binding domain superfamily/Winged helix DNA-binding domain"/>
    <property type="match status" value="1"/>
</dbReference>
<evidence type="ECO:0000256" key="1">
    <source>
        <dbReference type="ARBA" id="ARBA00011344"/>
    </source>
</evidence>
<dbReference type="EMBL" id="JACHXM010000007">
    <property type="protein sequence ID" value="MBB3141088.1"/>
    <property type="molecule type" value="Genomic_DNA"/>
</dbReference>
<comment type="subunit">
    <text evidence="1">Interacts transiently with the RNA polymerase catalytic core formed by RpoA, RpoB, RpoC and RpoZ (2 alpha, 1 beta, 1 beta' and 1 omega subunit) to form the RNA polymerase holoenzyme that can initiate transcription.</text>
</comment>
<keyword evidence="5" id="KW-1185">Reference proteome</keyword>
<gene>
    <name evidence="4" type="ORF">FHR96_001962</name>
</gene>
<dbReference type="InterPro" id="IPR013325">
    <property type="entry name" value="RNA_pol_sigma_r2"/>
</dbReference>
<dbReference type="RefSeq" id="WP_183387469.1">
    <property type="nucleotide sequence ID" value="NZ_JACHXM010000007.1"/>
</dbReference>
<dbReference type="GO" id="GO:0016987">
    <property type="term" value="F:sigma factor activity"/>
    <property type="evidence" value="ECO:0007669"/>
    <property type="project" value="InterPro"/>
</dbReference>
<protein>
    <submittedName>
        <fullName evidence="4">RNA polymerase sigma-70 factor (ECF subfamily)</fullName>
    </submittedName>
</protein>
<organism evidence="4 5">
    <name type="scientific">Halomonas organivorans</name>
    <dbReference type="NCBI Taxonomy" id="257772"/>
    <lineage>
        <taxon>Bacteria</taxon>
        <taxon>Pseudomonadati</taxon>
        <taxon>Pseudomonadota</taxon>
        <taxon>Gammaproteobacteria</taxon>
        <taxon>Oceanospirillales</taxon>
        <taxon>Halomonadaceae</taxon>
        <taxon>Halomonas</taxon>
    </lineage>
</organism>
<dbReference type="InterPro" id="IPR014284">
    <property type="entry name" value="RNA_pol_sigma-70_dom"/>
</dbReference>
<feature type="domain" description="RNA polymerase sigma-70 region 2" evidence="2">
    <location>
        <begin position="16"/>
        <end position="79"/>
    </location>
</feature>
<dbReference type="SUPFAM" id="SSF54427">
    <property type="entry name" value="NTF2-like"/>
    <property type="match status" value="1"/>
</dbReference>
<dbReference type="GO" id="GO:0003677">
    <property type="term" value="F:DNA binding"/>
    <property type="evidence" value="ECO:0007669"/>
    <property type="project" value="InterPro"/>
</dbReference>
<reference evidence="4 5" key="1">
    <citation type="submission" date="2020-08" db="EMBL/GenBank/DDBJ databases">
        <title>Genomic Encyclopedia of Type Strains, Phase III (KMG-III): the genomes of soil and plant-associated and newly described type strains.</title>
        <authorList>
            <person name="Whitman W."/>
        </authorList>
    </citation>
    <scope>NUCLEOTIDE SEQUENCE [LARGE SCALE GENOMIC DNA]</scope>
    <source>
        <strain evidence="4 5">CECT 5995</strain>
    </source>
</reference>